<feature type="domain" description="Asparaginase/glutaminase C-terminal" evidence="9">
    <location>
        <begin position="229"/>
        <end position="330"/>
    </location>
</feature>
<feature type="domain" description="L-asparaginase N-terminal" evidence="8">
    <location>
        <begin position="13"/>
        <end position="205"/>
    </location>
</feature>
<evidence type="ECO:0000256" key="2">
    <source>
        <dbReference type="ARBA" id="ARBA00022801"/>
    </source>
</evidence>
<evidence type="ECO:0000313" key="10">
    <source>
        <dbReference type="EMBL" id="CAG7602637.1"/>
    </source>
</evidence>
<dbReference type="SFLD" id="SFLDS00057">
    <property type="entry name" value="Glutaminase/Asparaginase"/>
    <property type="match status" value="1"/>
</dbReference>
<dbReference type="PIRSF" id="PIRSF500176">
    <property type="entry name" value="L_ASNase"/>
    <property type="match status" value="1"/>
</dbReference>
<evidence type="ECO:0000256" key="7">
    <source>
        <dbReference type="RuleBase" id="RU004456"/>
    </source>
</evidence>
<gene>
    <name evidence="10" type="primary">ansB</name>
    <name evidence="10" type="ORF">MYVALT_F_03590</name>
</gene>
<accession>A0A916JTM6</accession>
<dbReference type="InterPro" id="IPR027474">
    <property type="entry name" value="L-asparaginase_N"/>
</dbReference>
<evidence type="ECO:0000256" key="4">
    <source>
        <dbReference type="PIRSR" id="PIRSR001220-2"/>
    </source>
</evidence>
<dbReference type="GO" id="GO:0004067">
    <property type="term" value="F:asparaginase activity"/>
    <property type="evidence" value="ECO:0007669"/>
    <property type="project" value="UniProtKB-UniRule"/>
</dbReference>
<dbReference type="AlphaFoldDB" id="A0A916JTM6"/>
<proteinExistence type="inferred from homology"/>
<evidence type="ECO:0000313" key="11">
    <source>
        <dbReference type="Proteomes" id="UP000693996"/>
    </source>
</evidence>
<organism evidence="10 11">
    <name type="scientific">Candidatus Vallotiella hemipterorum</name>
    <dbReference type="NCBI Taxonomy" id="1177213"/>
    <lineage>
        <taxon>Bacteria</taxon>
        <taxon>Pseudomonadati</taxon>
        <taxon>Pseudomonadota</taxon>
        <taxon>Betaproteobacteria</taxon>
        <taxon>Burkholderiales</taxon>
        <taxon>Burkholderiaceae</taxon>
        <taxon>Candidatus Vallotiella</taxon>
    </lineage>
</organism>
<dbReference type="Gene3D" id="3.40.50.1170">
    <property type="entry name" value="L-asparaginase, N-terminal domain"/>
    <property type="match status" value="1"/>
</dbReference>
<comment type="similarity">
    <text evidence="1 7">Belongs to the asparaginase 1 family.</text>
</comment>
<feature type="active site" description="O-isoaspartyl threonine intermediate" evidence="3">
    <location>
        <position position="21"/>
    </location>
</feature>
<dbReference type="PANTHER" id="PTHR11707">
    <property type="entry name" value="L-ASPARAGINASE"/>
    <property type="match status" value="1"/>
</dbReference>
<feature type="binding site" evidence="4">
    <location>
        <begin position="101"/>
        <end position="102"/>
    </location>
    <ligand>
        <name>substrate</name>
    </ligand>
</feature>
<dbReference type="InterPro" id="IPR037152">
    <property type="entry name" value="L-asparaginase_N_sf"/>
</dbReference>
<dbReference type="Proteomes" id="UP000693996">
    <property type="component" value="Chromosome"/>
</dbReference>
<dbReference type="PIRSF" id="PIRSF001220">
    <property type="entry name" value="L-ASNase_gatD"/>
    <property type="match status" value="1"/>
</dbReference>
<evidence type="ECO:0000256" key="5">
    <source>
        <dbReference type="PROSITE-ProRule" id="PRU10099"/>
    </source>
</evidence>
<protein>
    <submittedName>
        <fullName evidence="10">Probable L-asparaginase periplasmic</fullName>
        <ecNumber evidence="10">3.5.1.1</ecNumber>
    </submittedName>
</protein>
<dbReference type="KEGG" id="vtr:MYVALT_F_03590"/>
<feature type="active site" evidence="6">
    <location>
        <position position="101"/>
    </location>
</feature>
<dbReference type="PROSITE" id="PS00917">
    <property type="entry name" value="ASN_GLN_ASE_2"/>
    <property type="match status" value="1"/>
</dbReference>
<evidence type="ECO:0000259" key="8">
    <source>
        <dbReference type="Pfam" id="PF00710"/>
    </source>
</evidence>
<name>A0A916JTM6_9BURK</name>
<dbReference type="GO" id="GO:0006528">
    <property type="term" value="P:asparagine metabolic process"/>
    <property type="evidence" value="ECO:0007669"/>
    <property type="project" value="InterPro"/>
</dbReference>
<dbReference type="InterPro" id="IPR020827">
    <property type="entry name" value="Asparaginase/glutaminase_AS1"/>
</dbReference>
<dbReference type="PROSITE" id="PS00144">
    <property type="entry name" value="ASN_GLN_ASE_1"/>
    <property type="match status" value="1"/>
</dbReference>
<dbReference type="Pfam" id="PF00710">
    <property type="entry name" value="Asparaginase"/>
    <property type="match status" value="1"/>
</dbReference>
<dbReference type="Gene3D" id="3.40.50.40">
    <property type="match status" value="1"/>
</dbReference>
<dbReference type="InterPro" id="IPR006034">
    <property type="entry name" value="Asparaginase/glutaminase-like"/>
</dbReference>
<keyword evidence="2 10" id="KW-0378">Hydrolase</keyword>
<dbReference type="InterPro" id="IPR040919">
    <property type="entry name" value="Asparaginase_C"/>
</dbReference>
<dbReference type="FunFam" id="3.40.50.1170:FF:000001">
    <property type="entry name" value="L-asparaginase 2"/>
    <property type="match status" value="1"/>
</dbReference>
<feature type="active site" evidence="5">
    <location>
        <position position="21"/>
    </location>
</feature>
<dbReference type="EC" id="3.5.1.1" evidence="10"/>
<feature type="binding site" evidence="4">
    <location>
        <position position="68"/>
    </location>
    <ligand>
        <name>substrate</name>
    </ligand>
</feature>
<keyword evidence="11" id="KW-1185">Reference proteome</keyword>
<reference evidence="10" key="1">
    <citation type="submission" date="2021-06" db="EMBL/GenBank/DDBJ databases">
        <authorList>
            <person name="Szabo G."/>
        </authorList>
    </citation>
    <scope>NUCLEOTIDE SEQUENCE</scope>
    <source>
        <strain evidence="10">MYVALT</strain>
    </source>
</reference>
<dbReference type="PROSITE" id="PS51732">
    <property type="entry name" value="ASN_GLN_ASE_3"/>
    <property type="match status" value="1"/>
</dbReference>
<evidence type="ECO:0000256" key="3">
    <source>
        <dbReference type="PIRSR" id="PIRSR001220-1"/>
    </source>
</evidence>
<evidence type="ECO:0000256" key="6">
    <source>
        <dbReference type="PROSITE-ProRule" id="PRU10100"/>
    </source>
</evidence>
<dbReference type="Pfam" id="PF17763">
    <property type="entry name" value="Asparaginase_C"/>
    <property type="match status" value="1"/>
</dbReference>
<dbReference type="EMBL" id="OU343031">
    <property type="protein sequence ID" value="CAG7602637.1"/>
    <property type="molecule type" value="Genomic_DNA"/>
</dbReference>
<evidence type="ECO:0000256" key="1">
    <source>
        <dbReference type="ARBA" id="ARBA00010518"/>
    </source>
</evidence>
<dbReference type="CDD" id="cd08964">
    <property type="entry name" value="L-asparaginase_II"/>
    <property type="match status" value="1"/>
</dbReference>
<dbReference type="PANTHER" id="PTHR11707:SF28">
    <property type="entry name" value="60 KDA LYSOPHOSPHOLIPASE"/>
    <property type="match status" value="1"/>
</dbReference>
<dbReference type="InterPro" id="IPR004550">
    <property type="entry name" value="AsnASE_II"/>
</dbReference>
<evidence type="ECO:0000259" key="9">
    <source>
        <dbReference type="Pfam" id="PF17763"/>
    </source>
</evidence>
<sequence length="342" mass="36313">MSESVLRQRRPTVAILATGGTIAGEALVAAQTIGYTAGVIGVDRLLSAVPELDSVAAIRAEQVASIDSKDLDNALWIALTHRVNILLAQDDIDGLVIMHGTDTLEETAYWLHLTVSSEKPVVLTAAMRPFTALSADGALNLFNAVTLAAYPDAAARGVLVAFANRIHGARDITKVSTYAIDAFASPESGVLGWVHDKRVEFQRRVTRTHTIKSVFRLNVINTQNLLPVVQIVVSHAGVEGIIVDALVNAGTHGIVVAGTGNGSIHATLQKALVHARTQSVSVVRSSRVGSGHVMHNAAAPDDILGLVSAGTLNPYKARILLMLSLAHGWSEPIVLQSLFDRY</sequence>
<dbReference type="InterPro" id="IPR027475">
    <property type="entry name" value="Asparaginase/glutaminase_AS2"/>
</dbReference>
<dbReference type="NCBIfam" id="TIGR00520">
    <property type="entry name" value="asnASE_II"/>
    <property type="match status" value="1"/>
</dbReference>
<dbReference type="SMART" id="SM00870">
    <property type="entry name" value="Asparaginase"/>
    <property type="match status" value="1"/>
</dbReference>
<dbReference type="RefSeq" id="WP_216797092.1">
    <property type="nucleotide sequence ID" value="NZ_OU343031.1"/>
</dbReference>
<dbReference type="InterPro" id="IPR027473">
    <property type="entry name" value="L-asparaginase_C"/>
</dbReference>